<dbReference type="GO" id="GO:0005829">
    <property type="term" value="C:cytosol"/>
    <property type="evidence" value="ECO:0007669"/>
    <property type="project" value="TreeGrafter"/>
</dbReference>
<dbReference type="InterPro" id="IPR001544">
    <property type="entry name" value="Aminotrans_IV"/>
</dbReference>
<evidence type="ECO:0000313" key="10">
    <source>
        <dbReference type="EMBL" id="SUZ88834.1"/>
    </source>
</evidence>
<comment type="subunit">
    <text evidence="3">Homodimer.</text>
</comment>
<dbReference type="GO" id="GO:0008153">
    <property type="term" value="P:4-aminobenzoate biosynthetic process"/>
    <property type="evidence" value="ECO:0007669"/>
    <property type="project" value="TreeGrafter"/>
</dbReference>
<evidence type="ECO:0000256" key="8">
    <source>
        <dbReference type="ARBA" id="ARBA00035676"/>
    </source>
</evidence>
<keyword evidence="6" id="KW-0456">Lyase</keyword>
<evidence type="ECO:0000256" key="4">
    <source>
        <dbReference type="ARBA" id="ARBA00022898"/>
    </source>
</evidence>
<sequence>MVSVIFLLKTIMTPVILIDGKKQSKASVFNRNTQFGDGLFETCLVENKKLLFWSNHLERMRLGCDRLNISMIDETLWLSDIRKAFSLMKIDNCIVKLVLSRGESLRGYSYKDNIRPIRITIVSELKKNNQDKAFSLEFCNSGYNSNPKLAGIKHCNRLEQVIARAGIKNDDGIMLDENENVISVTQGNIFCVQGNRLITPNLDKCGIEGTRRAVILKIAADLGFDISIKDLSVKELLQSDEVFISNSIQGVSPVNRIEDFVYSKHKITEIISETLKEKSAEDNSFIWL</sequence>
<dbReference type="NCBIfam" id="TIGR03461">
    <property type="entry name" value="pabC_Proteo"/>
    <property type="match status" value="1"/>
</dbReference>
<dbReference type="InterPro" id="IPR050571">
    <property type="entry name" value="Class-IV_PLP-Dep_Aminotrnsfr"/>
</dbReference>
<organism evidence="10">
    <name type="scientific">marine metagenome</name>
    <dbReference type="NCBI Taxonomy" id="408172"/>
    <lineage>
        <taxon>unclassified sequences</taxon>
        <taxon>metagenomes</taxon>
        <taxon>ecological metagenomes</taxon>
    </lineage>
</organism>
<dbReference type="EC" id="4.1.3.38" evidence="8"/>
<proteinExistence type="inferred from homology"/>
<dbReference type="GO" id="GO:0030170">
    <property type="term" value="F:pyridoxal phosphate binding"/>
    <property type="evidence" value="ECO:0007669"/>
    <property type="project" value="InterPro"/>
</dbReference>
<dbReference type="PANTHER" id="PTHR42743:SF2">
    <property type="entry name" value="AMINODEOXYCHORISMATE LYASE"/>
    <property type="match status" value="1"/>
</dbReference>
<dbReference type="InterPro" id="IPR036038">
    <property type="entry name" value="Aminotransferase-like"/>
</dbReference>
<reference evidence="10" key="1">
    <citation type="submission" date="2018-05" db="EMBL/GenBank/DDBJ databases">
        <authorList>
            <person name="Lanie J.A."/>
            <person name="Ng W.-L."/>
            <person name="Kazmierczak K.M."/>
            <person name="Andrzejewski T.M."/>
            <person name="Davidsen T.M."/>
            <person name="Wayne K.J."/>
            <person name="Tettelin H."/>
            <person name="Glass J.I."/>
            <person name="Rusch D."/>
            <person name="Podicherti R."/>
            <person name="Tsui H.-C.T."/>
            <person name="Winkler M.E."/>
        </authorList>
    </citation>
    <scope>NUCLEOTIDE SEQUENCE</scope>
</reference>
<dbReference type="Gene3D" id="3.20.10.10">
    <property type="entry name" value="D-amino Acid Aminotransferase, subunit A, domain 2"/>
    <property type="match status" value="1"/>
</dbReference>
<keyword evidence="4" id="KW-0663">Pyridoxal phosphate</keyword>
<dbReference type="SUPFAM" id="SSF56752">
    <property type="entry name" value="D-aminoacid aminotransferase-like PLP-dependent enzymes"/>
    <property type="match status" value="1"/>
</dbReference>
<evidence type="ECO:0000256" key="3">
    <source>
        <dbReference type="ARBA" id="ARBA00011738"/>
    </source>
</evidence>
<evidence type="ECO:0000256" key="1">
    <source>
        <dbReference type="ARBA" id="ARBA00001933"/>
    </source>
</evidence>
<dbReference type="Gene3D" id="3.30.470.10">
    <property type="match status" value="1"/>
</dbReference>
<gene>
    <name evidence="10" type="ORF">METZ01_LOCUS41688</name>
</gene>
<comment type="catalytic activity">
    <reaction evidence="9">
        <text>4-amino-4-deoxychorismate = 4-aminobenzoate + pyruvate + H(+)</text>
        <dbReference type="Rhea" id="RHEA:16201"/>
        <dbReference type="ChEBI" id="CHEBI:15361"/>
        <dbReference type="ChEBI" id="CHEBI:15378"/>
        <dbReference type="ChEBI" id="CHEBI:17836"/>
        <dbReference type="ChEBI" id="CHEBI:58406"/>
        <dbReference type="EC" id="4.1.3.38"/>
    </reaction>
</comment>
<protein>
    <recommendedName>
        <fullName evidence="8">aminodeoxychorismate lyase</fullName>
        <ecNumber evidence="8">4.1.3.38</ecNumber>
    </recommendedName>
</protein>
<dbReference type="InterPro" id="IPR043131">
    <property type="entry name" value="BCAT-like_N"/>
</dbReference>
<evidence type="ECO:0000256" key="5">
    <source>
        <dbReference type="ARBA" id="ARBA00022909"/>
    </source>
</evidence>
<evidence type="ECO:0000256" key="9">
    <source>
        <dbReference type="ARBA" id="ARBA00049529"/>
    </source>
</evidence>
<keyword evidence="5" id="KW-0289">Folate biosynthesis</keyword>
<dbReference type="GO" id="GO:0008696">
    <property type="term" value="F:4-amino-4-deoxychorismate lyase activity"/>
    <property type="evidence" value="ECO:0007669"/>
    <property type="project" value="UniProtKB-EC"/>
</dbReference>
<dbReference type="AlphaFoldDB" id="A0A381RC89"/>
<dbReference type="GO" id="GO:0046656">
    <property type="term" value="P:folic acid biosynthetic process"/>
    <property type="evidence" value="ECO:0007669"/>
    <property type="project" value="UniProtKB-KW"/>
</dbReference>
<accession>A0A381RC89</accession>
<dbReference type="Pfam" id="PF01063">
    <property type="entry name" value="Aminotran_4"/>
    <property type="match status" value="1"/>
</dbReference>
<comment type="pathway">
    <text evidence="7">Cofactor biosynthesis; tetrahydrofolate biosynthesis; 4-aminobenzoate from chorismate: step 2/2.</text>
</comment>
<evidence type="ECO:0000256" key="2">
    <source>
        <dbReference type="ARBA" id="ARBA00009320"/>
    </source>
</evidence>
<name>A0A381RC89_9ZZZZ</name>
<comment type="cofactor">
    <cofactor evidence="1">
        <name>pyridoxal 5'-phosphate</name>
        <dbReference type="ChEBI" id="CHEBI:597326"/>
    </cofactor>
</comment>
<dbReference type="EMBL" id="UINC01001790">
    <property type="protein sequence ID" value="SUZ88834.1"/>
    <property type="molecule type" value="Genomic_DNA"/>
</dbReference>
<dbReference type="InterPro" id="IPR017824">
    <property type="entry name" value="Aminodeoxychorismate_lyase_IV"/>
</dbReference>
<dbReference type="PANTHER" id="PTHR42743">
    <property type="entry name" value="AMINO-ACID AMINOTRANSFERASE"/>
    <property type="match status" value="1"/>
</dbReference>
<dbReference type="InterPro" id="IPR043132">
    <property type="entry name" value="BCAT-like_C"/>
</dbReference>
<dbReference type="FunFam" id="3.20.10.10:FF:000002">
    <property type="entry name" value="D-alanine aminotransferase"/>
    <property type="match status" value="1"/>
</dbReference>
<comment type="similarity">
    <text evidence="2">Belongs to the class-IV pyridoxal-phosphate-dependent aminotransferase family.</text>
</comment>
<evidence type="ECO:0000256" key="6">
    <source>
        <dbReference type="ARBA" id="ARBA00023239"/>
    </source>
</evidence>
<evidence type="ECO:0000256" key="7">
    <source>
        <dbReference type="ARBA" id="ARBA00035633"/>
    </source>
</evidence>